<keyword evidence="2" id="KW-1185">Reference proteome</keyword>
<evidence type="ECO:0000313" key="2">
    <source>
        <dbReference type="Proteomes" id="UP000694865"/>
    </source>
</evidence>
<dbReference type="InterPro" id="IPR031747">
    <property type="entry name" value="TMEM232"/>
</dbReference>
<reference evidence="3" key="1">
    <citation type="submission" date="2025-08" db="UniProtKB">
        <authorList>
            <consortium name="RefSeq"/>
        </authorList>
    </citation>
    <scope>IDENTIFICATION</scope>
    <source>
        <tissue evidence="3">Testes</tissue>
    </source>
</reference>
<dbReference type="RefSeq" id="XP_006812921.1">
    <property type="nucleotide sequence ID" value="XM_006812858.1"/>
</dbReference>
<feature type="compositionally biased region" description="Basic and acidic residues" evidence="1">
    <location>
        <begin position="24"/>
        <end position="33"/>
    </location>
</feature>
<feature type="compositionally biased region" description="Polar residues" evidence="1">
    <location>
        <begin position="1"/>
        <end position="10"/>
    </location>
</feature>
<evidence type="ECO:0000313" key="3">
    <source>
        <dbReference type="RefSeq" id="XP_006812921.1"/>
    </source>
</evidence>
<protein>
    <submittedName>
        <fullName evidence="3">Uncharacterized protein LOC102803833</fullName>
    </submittedName>
</protein>
<feature type="region of interest" description="Disordered" evidence="1">
    <location>
        <begin position="171"/>
        <end position="201"/>
    </location>
</feature>
<feature type="compositionally biased region" description="Polar residues" evidence="1">
    <location>
        <begin position="171"/>
        <end position="191"/>
    </location>
</feature>
<evidence type="ECO:0000256" key="1">
    <source>
        <dbReference type="SAM" id="MobiDB-lite"/>
    </source>
</evidence>
<dbReference type="PANTHER" id="PTHR28651">
    <property type="entry name" value="TRANSMEMBRANE PROTEIN 232"/>
    <property type="match status" value="1"/>
</dbReference>
<dbReference type="GeneID" id="102803833"/>
<feature type="region of interest" description="Disordered" evidence="1">
    <location>
        <begin position="1"/>
        <end position="147"/>
    </location>
</feature>
<feature type="compositionally biased region" description="Polar residues" evidence="1">
    <location>
        <begin position="90"/>
        <end position="101"/>
    </location>
</feature>
<gene>
    <name evidence="3" type="primary">LOC102803833</name>
</gene>
<dbReference type="Proteomes" id="UP000694865">
    <property type="component" value="Unplaced"/>
</dbReference>
<dbReference type="PANTHER" id="PTHR28651:SF1">
    <property type="entry name" value="TRANSMEMBRANE PROTEIN 232"/>
    <property type="match status" value="1"/>
</dbReference>
<feature type="compositionally biased region" description="Polar residues" evidence="1">
    <location>
        <begin position="48"/>
        <end position="65"/>
    </location>
</feature>
<feature type="compositionally biased region" description="Acidic residues" evidence="1">
    <location>
        <begin position="11"/>
        <end position="23"/>
    </location>
</feature>
<sequence>MSHTTFTSSGQDEEMRDSEEEEELRMLEKEKKISQGSDFLMQRHLKSGATNGEGSFTKSSRQASMTALVGTPHDRTDEALSGESVDGRITEQSSKPNTVPDISSREESLDSAGGIPRLPNSDDQMISTEDSDLAPGENSETEESRVDVTKMEMKNLKATPQIKREVTWDDNVTTSSRGPSGVYNLSRSSMRSGAKSPKSVTIDPVPNTAYYAEAGTSLPSGRASEATTLTSYSNAPIPECPGLYGWRWEVAYIYAEIMTFLCLNGKTANIQKLALQGSGKVKALQYKQEKIGPLESAGLLDLVDFHAKTRN</sequence>
<proteinExistence type="predicted"/>
<name>A0ABM0LYT0_SACKO</name>
<accession>A0ABM0LYT0</accession>
<organism evidence="2 3">
    <name type="scientific">Saccoglossus kowalevskii</name>
    <name type="common">Acorn worm</name>
    <dbReference type="NCBI Taxonomy" id="10224"/>
    <lineage>
        <taxon>Eukaryota</taxon>
        <taxon>Metazoa</taxon>
        <taxon>Hemichordata</taxon>
        <taxon>Enteropneusta</taxon>
        <taxon>Harrimaniidae</taxon>
        <taxon>Saccoglossus</taxon>
    </lineage>
</organism>